<keyword evidence="5 7" id="KW-0964">Secreted</keyword>
<feature type="domain" description="Flagellar hook-associated protein FlgK helical" evidence="9">
    <location>
        <begin position="90"/>
        <end position="318"/>
    </location>
</feature>
<organism evidence="10 11">
    <name type="scientific">Rugamonas rubra</name>
    <dbReference type="NCBI Taxonomy" id="758825"/>
    <lineage>
        <taxon>Bacteria</taxon>
        <taxon>Pseudomonadati</taxon>
        <taxon>Pseudomonadota</taxon>
        <taxon>Betaproteobacteria</taxon>
        <taxon>Burkholderiales</taxon>
        <taxon>Oxalobacteraceae</taxon>
        <taxon>Telluria group</taxon>
        <taxon>Rugamonas</taxon>
    </lineage>
</organism>
<dbReference type="AlphaFoldDB" id="A0A1I4IU56"/>
<dbReference type="OrthoDB" id="9802553at2"/>
<comment type="subcellular location">
    <subcellularLocation>
        <location evidence="1 7">Bacterial flagellum</location>
    </subcellularLocation>
    <subcellularLocation>
        <location evidence="2 7">Secreted</location>
    </subcellularLocation>
</comment>
<dbReference type="InterPro" id="IPR053927">
    <property type="entry name" value="FlgK_helical"/>
</dbReference>
<dbReference type="STRING" id="758825.SAMN02982985_00775"/>
<accession>A0A1I4IU56</accession>
<keyword evidence="6 7" id="KW-0975">Bacterial flagellum</keyword>
<evidence type="ECO:0000256" key="6">
    <source>
        <dbReference type="ARBA" id="ARBA00023143"/>
    </source>
</evidence>
<feature type="domain" description="Flagellar basal-body/hook protein C-terminal" evidence="8">
    <location>
        <begin position="415"/>
        <end position="454"/>
    </location>
</feature>
<dbReference type="InterPro" id="IPR002371">
    <property type="entry name" value="FlgK"/>
</dbReference>
<evidence type="ECO:0000259" key="9">
    <source>
        <dbReference type="Pfam" id="PF22638"/>
    </source>
</evidence>
<evidence type="ECO:0000256" key="2">
    <source>
        <dbReference type="ARBA" id="ARBA00004613"/>
    </source>
</evidence>
<dbReference type="SUPFAM" id="SSF64518">
    <property type="entry name" value="Phase 1 flagellin"/>
    <property type="match status" value="1"/>
</dbReference>
<proteinExistence type="inferred from homology"/>
<dbReference type="Proteomes" id="UP000199470">
    <property type="component" value="Unassembled WGS sequence"/>
</dbReference>
<dbReference type="RefSeq" id="WP_093383907.1">
    <property type="nucleotide sequence ID" value="NZ_FOTW01000005.1"/>
</dbReference>
<dbReference type="PRINTS" id="PR01005">
    <property type="entry name" value="FLGHOOKAP1"/>
</dbReference>
<evidence type="ECO:0000256" key="7">
    <source>
        <dbReference type="RuleBase" id="RU362065"/>
    </source>
</evidence>
<keyword evidence="11" id="KW-1185">Reference proteome</keyword>
<evidence type="ECO:0000313" key="10">
    <source>
        <dbReference type="EMBL" id="SFL57882.1"/>
    </source>
</evidence>
<dbReference type="GO" id="GO:0005576">
    <property type="term" value="C:extracellular region"/>
    <property type="evidence" value="ECO:0007669"/>
    <property type="project" value="UniProtKB-SubCell"/>
</dbReference>
<dbReference type="EMBL" id="FOTW01000005">
    <property type="protein sequence ID" value="SFL57882.1"/>
    <property type="molecule type" value="Genomic_DNA"/>
</dbReference>
<dbReference type="GO" id="GO:0009424">
    <property type="term" value="C:bacterial-type flagellum hook"/>
    <property type="evidence" value="ECO:0007669"/>
    <property type="project" value="UniProtKB-UniRule"/>
</dbReference>
<evidence type="ECO:0000256" key="4">
    <source>
        <dbReference type="ARBA" id="ARBA00016244"/>
    </source>
</evidence>
<dbReference type="PANTHER" id="PTHR30033">
    <property type="entry name" value="FLAGELLAR HOOK-ASSOCIATED PROTEIN 1"/>
    <property type="match status" value="1"/>
</dbReference>
<sequence>MSISNNALSGALAAQAALNTASQNIANLQTKGYTRQGVLLAAIGPGGTVGSAGSGVEVSSLLRFSDAYKSQQMWRAASDLGQRSQTQPYLTQLERVMGDDRSSLSAGIDEFFKALNAAGVDPTSTPLRQQVVTAADSMSQHFNSIYNVTANQLLSVQQQRGAILPKLNESLQNIAALNGAIAGASATGTNTSALVDQRDQEIDKLASMVAIEVNEKPDGSRSVSLKGGQPLVDGSLAGTLAFDTTTTTPTLKLAFATTSFTLDDSKLGGQLGGLGDFQLNTLLPLQKSISDIAEQMSTMINDQLRLGIDANGQPGVDLLVFNPTSATGLLQITPGIKANDLAFSADGMPGDSGNLQLLIAIKGQNVTLTSVGTVLLGDADTQLVGKLAIDSQQNKALLNTATTIRQQAEDDWKSTSGVNEDEEAVSLIEYQRMYQANMKAVAVANSLFDATLQMFG</sequence>
<dbReference type="NCBIfam" id="TIGR02492">
    <property type="entry name" value="flgK_ends"/>
    <property type="match status" value="1"/>
</dbReference>
<gene>
    <name evidence="7" type="primary">flgK</name>
    <name evidence="10" type="ORF">SAMN02982985_00775</name>
</gene>
<keyword evidence="10" id="KW-0282">Flagellum</keyword>
<protein>
    <recommendedName>
        <fullName evidence="4 7">Flagellar hook-associated protein 1</fullName>
        <shortName evidence="7">HAP1</shortName>
    </recommendedName>
</protein>
<dbReference type="GO" id="GO:0005198">
    <property type="term" value="F:structural molecule activity"/>
    <property type="evidence" value="ECO:0007669"/>
    <property type="project" value="UniProtKB-UniRule"/>
</dbReference>
<evidence type="ECO:0000313" key="11">
    <source>
        <dbReference type="Proteomes" id="UP000199470"/>
    </source>
</evidence>
<comment type="similarity">
    <text evidence="3 7">Belongs to the flagella basal body rod proteins family.</text>
</comment>
<evidence type="ECO:0000256" key="3">
    <source>
        <dbReference type="ARBA" id="ARBA00009677"/>
    </source>
</evidence>
<dbReference type="GO" id="GO:0044780">
    <property type="term" value="P:bacterial-type flagellum assembly"/>
    <property type="evidence" value="ECO:0007669"/>
    <property type="project" value="InterPro"/>
</dbReference>
<evidence type="ECO:0000256" key="1">
    <source>
        <dbReference type="ARBA" id="ARBA00004365"/>
    </source>
</evidence>
<dbReference type="InterPro" id="IPR010930">
    <property type="entry name" value="Flg_bb/hook_C_dom"/>
</dbReference>
<dbReference type="PANTHER" id="PTHR30033:SF1">
    <property type="entry name" value="FLAGELLAR HOOK-ASSOCIATED PROTEIN 1"/>
    <property type="match status" value="1"/>
</dbReference>
<keyword evidence="10" id="KW-0969">Cilium</keyword>
<keyword evidence="10" id="KW-0966">Cell projection</keyword>
<dbReference type="Pfam" id="PF22638">
    <property type="entry name" value="FlgK_D1"/>
    <property type="match status" value="1"/>
</dbReference>
<dbReference type="Pfam" id="PF06429">
    <property type="entry name" value="Flg_bbr_C"/>
    <property type="match status" value="1"/>
</dbReference>
<name>A0A1I4IU56_9BURK</name>
<evidence type="ECO:0000259" key="8">
    <source>
        <dbReference type="Pfam" id="PF06429"/>
    </source>
</evidence>
<evidence type="ECO:0000256" key="5">
    <source>
        <dbReference type="ARBA" id="ARBA00022525"/>
    </source>
</evidence>
<reference evidence="10 11" key="1">
    <citation type="submission" date="2016-10" db="EMBL/GenBank/DDBJ databases">
        <authorList>
            <person name="de Groot N.N."/>
        </authorList>
    </citation>
    <scope>NUCLEOTIDE SEQUENCE [LARGE SCALE GENOMIC DNA]</scope>
    <source>
        <strain evidence="10 11">ATCC 43154</strain>
    </source>
</reference>